<evidence type="ECO:0000313" key="3">
    <source>
        <dbReference type="Proteomes" id="UP001589575"/>
    </source>
</evidence>
<organism evidence="2 3">
    <name type="scientific">Citricoccus parietis</name>
    <dbReference type="NCBI Taxonomy" id="592307"/>
    <lineage>
        <taxon>Bacteria</taxon>
        <taxon>Bacillati</taxon>
        <taxon>Actinomycetota</taxon>
        <taxon>Actinomycetes</taxon>
        <taxon>Micrococcales</taxon>
        <taxon>Micrococcaceae</taxon>
        <taxon>Citricoccus</taxon>
    </lineage>
</organism>
<evidence type="ECO:0000313" key="2">
    <source>
        <dbReference type="EMBL" id="MFB9073036.1"/>
    </source>
</evidence>
<name>A0ABV5G275_9MICC</name>
<dbReference type="InterPro" id="IPR003346">
    <property type="entry name" value="Transposase_20"/>
</dbReference>
<protein>
    <submittedName>
        <fullName evidence="2">Transposase</fullName>
    </submittedName>
</protein>
<gene>
    <name evidence="2" type="ORF">ACFFX0_18235</name>
</gene>
<dbReference type="PANTHER" id="PTHR33055:SF16">
    <property type="entry name" value="TRANSPOSASE FOR INSERTION SEQUENCE ELEMENT IS1547"/>
    <property type="match status" value="1"/>
</dbReference>
<dbReference type="Proteomes" id="UP001589575">
    <property type="component" value="Unassembled WGS sequence"/>
</dbReference>
<proteinExistence type="predicted"/>
<evidence type="ECO:0000259" key="1">
    <source>
        <dbReference type="Pfam" id="PF02371"/>
    </source>
</evidence>
<accession>A0ABV5G275</accession>
<dbReference type="Pfam" id="PF02371">
    <property type="entry name" value="Transposase_20"/>
    <property type="match status" value="1"/>
</dbReference>
<dbReference type="PANTHER" id="PTHR33055">
    <property type="entry name" value="TRANSPOSASE FOR INSERTION SEQUENCE ELEMENT IS1111A"/>
    <property type="match status" value="1"/>
</dbReference>
<reference evidence="2 3" key="1">
    <citation type="submission" date="2024-09" db="EMBL/GenBank/DDBJ databases">
        <authorList>
            <person name="Sun Q."/>
            <person name="Mori K."/>
        </authorList>
    </citation>
    <scope>NUCLEOTIDE SEQUENCE [LARGE SCALE GENOMIC DNA]</scope>
    <source>
        <strain evidence="2 3">CCM 7609</strain>
    </source>
</reference>
<dbReference type="EMBL" id="JBHMFI010000001">
    <property type="protein sequence ID" value="MFB9073036.1"/>
    <property type="molecule type" value="Genomic_DNA"/>
</dbReference>
<dbReference type="InterPro" id="IPR047650">
    <property type="entry name" value="Transpos_IS110"/>
</dbReference>
<comment type="caution">
    <text evidence="2">The sequence shown here is derived from an EMBL/GenBank/DDBJ whole genome shotgun (WGS) entry which is preliminary data.</text>
</comment>
<keyword evidence="3" id="KW-1185">Reference proteome</keyword>
<sequence length="98" mass="10676">MIAGDNPDRLHSEASFAMLCGACPVPASSGQVTRYRLNRGGDRQANSALHRIAVARLHTDPRTRAYAARRREQGKGTKEILHCLKRAIPTCQAGAVPR</sequence>
<feature type="domain" description="Transposase IS116/IS110/IS902 C-terminal" evidence="1">
    <location>
        <begin position="5"/>
        <end position="66"/>
    </location>
</feature>